<dbReference type="EMBL" id="AP025591">
    <property type="protein sequence ID" value="BDG03014.1"/>
    <property type="molecule type" value="Genomic_DNA"/>
</dbReference>
<dbReference type="Proteomes" id="UP001162891">
    <property type="component" value="Chromosome"/>
</dbReference>
<name>A0ABM7WU45_9BACT</name>
<accession>A0ABM7WU45</accession>
<organism evidence="2 3">
    <name type="scientific">Anaeromyxobacter oryzae</name>
    <dbReference type="NCBI Taxonomy" id="2918170"/>
    <lineage>
        <taxon>Bacteria</taxon>
        <taxon>Pseudomonadati</taxon>
        <taxon>Myxococcota</taxon>
        <taxon>Myxococcia</taxon>
        <taxon>Myxococcales</taxon>
        <taxon>Cystobacterineae</taxon>
        <taxon>Anaeromyxobacteraceae</taxon>
        <taxon>Anaeromyxobacter</taxon>
    </lineage>
</organism>
<dbReference type="Pfam" id="PF01926">
    <property type="entry name" value="MMR_HSR1"/>
    <property type="match status" value="1"/>
</dbReference>
<evidence type="ECO:0000313" key="2">
    <source>
        <dbReference type="EMBL" id="BDG03014.1"/>
    </source>
</evidence>
<gene>
    <name evidence="2" type="ORF">AMOR_20100</name>
</gene>
<dbReference type="RefSeq" id="WP_248360693.1">
    <property type="nucleotide sequence ID" value="NZ_AP025591.1"/>
</dbReference>
<dbReference type="Pfam" id="PF11981">
    <property type="entry name" value="DUF3482"/>
    <property type="match status" value="1"/>
</dbReference>
<dbReference type="PANTHER" id="PTHR42714:SF7">
    <property type="entry name" value="G DOMAIN-CONTAINING PROTEIN"/>
    <property type="match status" value="1"/>
</dbReference>
<evidence type="ECO:0000313" key="3">
    <source>
        <dbReference type="Proteomes" id="UP001162891"/>
    </source>
</evidence>
<feature type="domain" description="G" evidence="1">
    <location>
        <begin position="11"/>
        <end position="91"/>
    </location>
</feature>
<sequence length="493" mass="53410">MTAPDTEVPRFAVVGRVNKGKSSIVSTLAEDESVRIDPRPGTTTEIREYPVKVDGRTLFVLVDTPGFEDAPRALAWLRAREVSASERPARVAELVRGHEGTDDFVEERRLLAPILAGASVLYVVDGTKPFRPNYEAEMEILRWAGRPAMALVNRIGAGDHAAEWHRALGQYFHVVRDFDAHAATFEERLALLRAFRELRPEWRSAIDEALAALVAQRLRRRADAAAEIADLLADALTHVEELTVADPAALRGERDRLERSFHDALRAREARARRRVEALYAIGEATFREAALERPALEKDLFAEETWQILGLSPGQLVAAGAIAGATVGGAIDAAVGGASLLAGTVLGGALGGGGALYGVGRRFARVRPAGPPGVPGLLLDARRLVARGRTFRIGPHAGLNFPWILLDRALLHYDAVVHHAHARRGEVALASGARAGVVADLARGERRELEAVFLRLRRGAPDPPRTVRDALERAIARVLARVDPLPGDPAPV</sequence>
<dbReference type="InterPro" id="IPR027417">
    <property type="entry name" value="P-loop_NTPase"/>
</dbReference>
<reference evidence="3" key="1">
    <citation type="journal article" date="2022" name="Int. J. Syst. Evol. Microbiol.">
        <title>Anaeromyxobacter oryzae sp. nov., Anaeromyxobacter diazotrophicus sp. nov. and Anaeromyxobacter paludicola sp. nov., isolated from paddy soils.</title>
        <authorList>
            <person name="Itoh H."/>
            <person name="Xu Z."/>
            <person name="Mise K."/>
            <person name="Masuda Y."/>
            <person name="Ushijima N."/>
            <person name="Hayakawa C."/>
            <person name="Shiratori Y."/>
            <person name="Senoo K."/>
        </authorList>
    </citation>
    <scope>NUCLEOTIDE SEQUENCE [LARGE SCALE GENOMIC DNA]</scope>
    <source>
        <strain evidence="3">Red232</strain>
    </source>
</reference>
<protein>
    <recommendedName>
        <fullName evidence="1">G domain-containing protein</fullName>
    </recommendedName>
</protein>
<dbReference type="SUPFAM" id="SSF52540">
    <property type="entry name" value="P-loop containing nucleoside triphosphate hydrolases"/>
    <property type="match status" value="1"/>
</dbReference>
<dbReference type="InterPro" id="IPR021871">
    <property type="entry name" value="DUF3482"/>
</dbReference>
<dbReference type="PANTHER" id="PTHR42714">
    <property type="entry name" value="TRNA MODIFICATION GTPASE GTPBP3"/>
    <property type="match status" value="1"/>
</dbReference>
<keyword evidence="3" id="KW-1185">Reference proteome</keyword>
<dbReference type="InterPro" id="IPR006073">
    <property type="entry name" value="GTP-bd"/>
</dbReference>
<proteinExistence type="predicted"/>
<evidence type="ECO:0000259" key="1">
    <source>
        <dbReference type="Pfam" id="PF01926"/>
    </source>
</evidence>
<dbReference type="Gene3D" id="3.40.50.300">
    <property type="entry name" value="P-loop containing nucleotide triphosphate hydrolases"/>
    <property type="match status" value="1"/>
</dbReference>